<dbReference type="PANTHER" id="PTHR30055:SF148">
    <property type="entry name" value="TETR-FAMILY TRANSCRIPTIONAL REGULATOR"/>
    <property type="match status" value="1"/>
</dbReference>
<evidence type="ECO:0000256" key="4">
    <source>
        <dbReference type="PROSITE-ProRule" id="PRU00335"/>
    </source>
</evidence>
<dbReference type="Proteomes" id="UP000727993">
    <property type="component" value="Unassembled WGS sequence"/>
</dbReference>
<dbReference type="Gene3D" id="1.10.10.60">
    <property type="entry name" value="Homeodomain-like"/>
    <property type="match status" value="1"/>
</dbReference>
<dbReference type="AlphaFoldDB" id="A0A936TD22"/>
<dbReference type="InterPro" id="IPR011075">
    <property type="entry name" value="TetR_C"/>
</dbReference>
<feature type="domain" description="HTH tetR-type" evidence="5">
    <location>
        <begin position="18"/>
        <end position="78"/>
    </location>
</feature>
<name>A0A936TD22_9ACTN</name>
<evidence type="ECO:0000256" key="2">
    <source>
        <dbReference type="ARBA" id="ARBA00023125"/>
    </source>
</evidence>
<reference evidence="6 7" key="1">
    <citation type="submission" date="2020-10" db="EMBL/GenBank/DDBJ databases">
        <title>Connecting structure to function with the recovery of over 1000 high-quality activated sludge metagenome-assembled genomes encoding full-length rRNA genes using long-read sequencing.</title>
        <authorList>
            <person name="Singleton C.M."/>
            <person name="Petriglieri F."/>
            <person name="Kristensen J.M."/>
            <person name="Kirkegaard R.H."/>
            <person name="Michaelsen T.Y."/>
            <person name="Andersen M.H."/>
            <person name="Karst S.M."/>
            <person name="Dueholm M.S."/>
            <person name="Nielsen P.H."/>
            <person name="Albertsen M."/>
        </authorList>
    </citation>
    <scope>NUCLEOTIDE SEQUENCE [LARGE SCALE GENOMIC DNA]</scope>
    <source>
        <strain evidence="6">Lyne_18-Q3-R50-59_MAXAC.006</strain>
    </source>
</reference>
<evidence type="ECO:0000313" key="7">
    <source>
        <dbReference type="Proteomes" id="UP000727993"/>
    </source>
</evidence>
<dbReference type="InterPro" id="IPR009057">
    <property type="entry name" value="Homeodomain-like_sf"/>
</dbReference>
<dbReference type="Gene3D" id="1.10.357.10">
    <property type="entry name" value="Tetracycline Repressor, domain 2"/>
    <property type="match status" value="1"/>
</dbReference>
<gene>
    <name evidence="6" type="ORF">IPN02_01825</name>
</gene>
<accession>A0A936TD22</accession>
<evidence type="ECO:0000313" key="6">
    <source>
        <dbReference type="EMBL" id="MBK9295617.1"/>
    </source>
</evidence>
<comment type="caution">
    <text evidence="6">The sequence shown here is derived from an EMBL/GenBank/DDBJ whole genome shotgun (WGS) entry which is preliminary data.</text>
</comment>
<dbReference type="Pfam" id="PF00440">
    <property type="entry name" value="TetR_N"/>
    <property type="match status" value="1"/>
</dbReference>
<dbReference type="Pfam" id="PF16859">
    <property type="entry name" value="TetR_C_11"/>
    <property type="match status" value="1"/>
</dbReference>
<dbReference type="SUPFAM" id="SSF48498">
    <property type="entry name" value="Tetracyclin repressor-like, C-terminal domain"/>
    <property type="match status" value="1"/>
</dbReference>
<dbReference type="PANTHER" id="PTHR30055">
    <property type="entry name" value="HTH-TYPE TRANSCRIPTIONAL REGULATOR RUTR"/>
    <property type="match status" value="1"/>
</dbReference>
<protein>
    <submittedName>
        <fullName evidence="6">TetR/AcrR family transcriptional regulator</fullName>
    </submittedName>
</protein>
<keyword evidence="1" id="KW-0805">Transcription regulation</keyword>
<dbReference type="GO" id="GO:0000976">
    <property type="term" value="F:transcription cis-regulatory region binding"/>
    <property type="evidence" value="ECO:0007669"/>
    <property type="project" value="TreeGrafter"/>
</dbReference>
<dbReference type="InterPro" id="IPR001647">
    <property type="entry name" value="HTH_TetR"/>
</dbReference>
<dbReference type="PROSITE" id="PS50977">
    <property type="entry name" value="HTH_TETR_2"/>
    <property type="match status" value="1"/>
</dbReference>
<evidence type="ECO:0000256" key="1">
    <source>
        <dbReference type="ARBA" id="ARBA00023015"/>
    </source>
</evidence>
<evidence type="ECO:0000256" key="3">
    <source>
        <dbReference type="ARBA" id="ARBA00023163"/>
    </source>
</evidence>
<dbReference type="PRINTS" id="PR00455">
    <property type="entry name" value="HTHTETR"/>
</dbReference>
<evidence type="ECO:0000259" key="5">
    <source>
        <dbReference type="PROSITE" id="PS50977"/>
    </source>
</evidence>
<dbReference type="EMBL" id="JADJZA010000001">
    <property type="protein sequence ID" value="MBK9295617.1"/>
    <property type="molecule type" value="Genomic_DNA"/>
</dbReference>
<dbReference type="SUPFAM" id="SSF46689">
    <property type="entry name" value="Homeodomain-like"/>
    <property type="match status" value="1"/>
</dbReference>
<proteinExistence type="predicted"/>
<feature type="DNA-binding region" description="H-T-H motif" evidence="4">
    <location>
        <begin position="41"/>
        <end position="60"/>
    </location>
</feature>
<dbReference type="InterPro" id="IPR036271">
    <property type="entry name" value="Tet_transcr_reg_TetR-rel_C_sf"/>
</dbReference>
<sequence>MFASCVTSATSNVDPRVRRSRAKLLAAALDLLVESGAHSVTVDAVAERSGVAKSTLYRHWASRTELLADVLETNAPTIPQPPMDQGFATAFRALVTQLGQISADPAWKRVFPALLSLRRELPEVDSVATADTSQKLAVLASVLNLGVAEGAVPDGVDVELVALQLLGPFAFSTLVGSEVSQDALVDDLVQRFLAGWAAPGYGS</sequence>
<organism evidence="6 7">
    <name type="scientific">Candidatus Neomicrothrix subdominans</name>
    <dbReference type="NCBI Taxonomy" id="2954438"/>
    <lineage>
        <taxon>Bacteria</taxon>
        <taxon>Bacillati</taxon>
        <taxon>Actinomycetota</taxon>
        <taxon>Acidimicrobiia</taxon>
        <taxon>Acidimicrobiales</taxon>
        <taxon>Microthrixaceae</taxon>
        <taxon>Candidatus Neomicrothrix</taxon>
    </lineage>
</organism>
<keyword evidence="2 4" id="KW-0238">DNA-binding</keyword>
<dbReference type="GO" id="GO:0003700">
    <property type="term" value="F:DNA-binding transcription factor activity"/>
    <property type="evidence" value="ECO:0007669"/>
    <property type="project" value="TreeGrafter"/>
</dbReference>
<dbReference type="InterPro" id="IPR050109">
    <property type="entry name" value="HTH-type_TetR-like_transc_reg"/>
</dbReference>
<keyword evidence="3" id="KW-0804">Transcription</keyword>